<evidence type="ECO:0000256" key="5">
    <source>
        <dbReference type="ARBA" id="ARBA00022679"/>
    </source>
</evidence>
<keyword evidence="8 9" id="KW-0289">Folate biosynthesis</keyword>
<comment type="cofactor">
    <cofactor evidence="2 9">
        <name>Mg(2+)</name>
        <dbReference type="ChEBI" id="CHEBI:18420"/>
    </cofactor>
</comment>
<keyword evidence="12" id="KW-1185">Reference proteome</keyword>
<comment type="pathway">
    <text evidence="3 9">Cofactor biosynthesis; tetrahydrofolate biosynthesis; 7,8-dihydrofolate from 2-amino-4-hydroxy-6-hydroxymethyl-7,8-dihydropteridine diphosphate and 4-aminobenzoate: step 1/2.</text>
</comment>
<evidence type="ECO:0000256" key="4">
    <source>
        <dbReference type="ARBA" id="ARBA00012458"/>
    </source>
</evidence>
<dbReference type="Pfam" id="PF00809">
    <property type="entry name" value="Pterin_bind"/>
    <property type="match status" value="1"/>
</dbReference>
<dbReference type="GO" id="GO:0046654">
    <property type="term" value="P:tetrahydrofolate biosynthetic process"/>
    <property type="evidence" value="ECO:0007669"/>
    <property type="project" value="UniProtKB-UniPathway"/>
</dbReference>
<comment type="catalytic activity">
    <reaction evidence="1">
        <text>(7,8-dihydropterin-6-yl)methyl diphosphate + 4-aminobenzoate = 7,8-dihydropteroate + diphosphate</text>
        <dbReference type="Rhea" id="RHEA:19949"/>
        <dbReference type="ChEBI" id="CHEBI:17836"/>
        <dbReference type="ChEBI" id="CHEBI:17839"/>
        <dbReference type="ChEBI" id="CHEBI:33019"/>
        <dbReference type="ChEBI" id="CHEBI:72950"/>
        <dbReference type="EC" id="2.5.1.15"/>
    </reaction>
</comment>
<evidence type="ECO:0000256" key="9">
    <source>
        <dbReference type="RuleBase" id="RU361205"/>
    </source>
</evidence>
<name>A0A419X367_9BACT</name>
<evidence type="ECO:0000259" key="10">
    <source>
        <dbReference type="PROSITE" id="PS50972"/>
    </source>
</evidence>
<keyword evidence="7 9" id="KW-0460">Magnesium</keyword>
<dbReference type="CDD" id="cd00739">
    <property type="entry name" value="DHPS"/>
    <property type="match status" value="1"/>
</dbReference>
<comment type="function">
    <text evidence="9">Catalyzes the condensation of para-aminobenzoate (pABA) with 6-hydroxymethyl-7,8-dihydropterin diphosphate (DHPt-PP) to form 7,8-dihydropteroate (H2Pte), the immediate precursor of folate derivatives.</text>
</comment>
<protein>
    <recommendedName>
        <fullName evidence="4 9">Dihydropteroate synthase</fullName>
        <shortName evidence="9">DHPS</shortName>
        <ecNumber evidence="4 9">2.5.1.15</ecNumber>
    </recommendedName>
    <alternativeName>
        <fullName evidence="9">Dihydropteroate pyrophosphorylase</fullName>
    </alternativeName>
</protein>
<evidence type="ECO:0000256" key="6">
    <source>
        <dbReference type="ARBA" id="ARBA00022723"/>
    </source>
</evidence>
<proteinExistence type="inferred from homology"/>
<dbReference type="GO" id="GO:0046656">
    <property type="term" value="P:folic acid biosynthetic process"/>
    <property type="evidence" value="ECO:0007669"/>
    <property type="project" value="UniProtKB-KW"/>
</dbReference>
<keyword evidence="5 9" id="KW-0808">Transferase</keyword>
<evidence type="ECO:0000256" key="3">
    <source>
        <dbReference type="ARBA" id="ARBA00004763"/>
    </source>
</evidence>
<dbReference type="EMBL" id="RAPQ01000009">
    <property type="protein sequence ID" value="RKE02184.1"/>
    <property type="molecule type" value="Genomic_DNA"/>
</dbReference>
<dbReference type="InterPro" id="IPR011005">
    <property type="entry name" value="Dihydropteroate_synth-like_sf"/>
</dbReference>
<evidence type="ECO:0000256" key="8">
    <source>
        <dbReference type="ARBA" id="ARBA00022909"/>
    </source>
</evidence>
<dbReference type="InterPro" id="IPR045031">
    <property type="entry name" value="DHP_synth-like"/>
</dbReference>
<dbReference type="GO" id="GO:0005829">
    <property type="term" value="C:cytosol"/>
    <property type="evidence" value="ECO:0007669"/>
    <property type="project" value="TreeGrafter"/>
</dbReference>
<dbReference type="InterPro" id="IPR006390">
    <property type="entry name" value="DHP_synth_dom"/>
</dbReference>
<dbReference type="PROSITE" id="PS00793">
    <property type="entry name" value="DHPS_2"/>
    <property type="match status" value="1"/>
</dbReference>
<dbReference type="PROSITE" id="PS50972">
    <property type="entry name" value="PTERIN_BINDING"/>
    <property type="match status" value="1"/>
</dbReference>
<dbReference type="InterPro" id="IPR000489">
    <property type="entry name" value="Pterin-binding_dom"/>
</dbReference>
<accession>A0A419X367</accession>
<dbReference type="Gene3D" id="3.20.20.20">
    <property type="entry name" value="Dihydropteroate synthase-like"/>
    <property type="match status" value="1"/>
</dbReference>
<dbReference type="EC" id="2.5.1.15" evidence="4 9"/>
<dbReference type="PROSITE" id="PS00792">
    <property type="entry name" value="DHPS_1"/>
    <property type="match status" value="1"/>
</dbReference>
<gene>
    <name evidence="11" type="ORF">BXY64_2267</name>
</gene>
<dbReference type="PANTHER" id="PTHR20941">
    <property type="entry name" value="FOLATE SYNTHESIS PROTEINS"/>
    <property type="match status" value="1"/>
</dbReference>
<dbReference type="NCBIfam" id="TIGR01496">
    <property type="entry name" value="DHPS"/>
    <property type="match status" value="1"/>
</dbReference>
<dbReference type="UniPathway" id="UPA00077">
    <property type="reaction ID" value="UER00156"/>
</dbReference>
<comment type="similarity">
    <text evidence="9">Belongs to the DHPS family.</text>
</comment>
<dbReference type="SUPFAM" id="SSF51717">
    <property type="entry name" value="Dihydropteroate synthetase-like"/>
    <property type="match status" value="1"/>
</dbReference>
<evidence type="ECO:0000256" key="7">
    <source>
        <dbReference type="ARBA" id="ARBA00022842"/>
    </source>
</evidence>
<dbReference type="OrthoDB" id="9811744at2"/>
<feature type="domain" description="Pterin-binding" evidence="10">
    <location>
        <begin position="14"/>
        <end position="267"/>
    </location>
</feature>
<dbReference type="AlphaFoldDB" id="A0A419X367"/>
<evidence type="ECO:0000256" key="1">
    <source>
        <dbReference type="ARBA" id="ARBA00000012"/>
    </source>
</evidence>
<sequence>MIKCGNHSINFETPLVMGILNITPDSFYDGGSYTEEKTILNRAEKILSEGADVIDIGAFSTRPGADDVSEAEEHKRMVPAVKAIRNEFPQAILSIDTFRANIAKRIVNEFGACLINDISGGTMDDKMFETIGELQVPYIMMHIKGTPQTMQKNPYYNDLMGDIKTFFKDRILKLNNYGVKDVILDPGFGFGKTLEHNYEIVARLNEFSDFKLPVLAGLSRKSMIYKYLGGTPNSSLNGTTALNMMCLEKGANILRVHDVNEAVECVKLHHMIKSQLK</sequence>
<evidence type="ECO:0000313" key="12">
    <source>
        <dbReference type="Proteomes" id="UP000284531"/>
    </source>
</evidence>
<organism evidence="11 12">
    <name type="scientific">Marinifilum flexuosum</name>
    <dbReference type="NCBI Taxonomy" id="1117708"/>
    <lineage>
        <taxon>Bacteria</taxon>
        <taxon>Pseudomonadati</taxon>
        <taxon>Bacteroidota</taxon>
        <taxon>Bacteroidia</taxon>
        <taxon>Marinilabiliales</taxon>
        <taxon>Marinifilaceae</taxon>
    </lineage>
</organism>
<dbReference type="RefSeq" id="WP_120240040.1">
    <property type="nucleotide sequence ID" value="NZ_RAPQ01000009.1"/>
</dbReference>
<reference evidence="11 12" key="1">
    <citation type="submission" date="2018-09" db="EMBL/GenBank/DDBJ databases">
        <title>Genomic Encyclopedia of Archaeal and Bacterial Type Strains, Phase II (KMG-II): from individual species to whole genera.</title>
        <authorList>
            <person name="Goeker M."/>
        </authorList>
    </citation>
    <scope>NUCLEOTIDE SEQUENCE [LARGE SCALE GENOMIC DNA]</scope>
    <source>
        <strain evidence="11 12">DSM 21950</strain>
    </source>
</reference>
<comment type="caution">
    <text evidence="11">The sequence shown here is derived from an EMBL/GenBank/DDBJ whole genome shotgun (WGS) entry which is preliminary data.</text>
</comment>
<dbReference type="GO" id="GO:0046872">
    <property type="term" value="F:metal ion binding"/>
    <property type="evidence" value="ECO:0007669"/>
    <property type="project" value="UniProtKB-KW"/>
</dbReference>
<dbReference type="GO" id="GO:0004156">
    <property type="term" value="F:dihydropteroate synthase activity"/>
    <property type="evidence" value="ECO:0007669"/>
    <property type="project" value="UniProtKB-EC"/>
</dbReference>
<evidence type="ECO:0000256" key="2">
    <source>
        <dbReference type="ARBA" id="ARBA00001946"/>
    </source>
</evidence>
<dbReference type="Proteomes" id="UP000284531">
    <property type="component" value="Unassembled WGS sequence"/>
</dbReference>
<dbReference type="PANTHER" id="PTHR20941:SF1">
    <property type="entry name" value="FOLIC ACID SYNTHESIS PROTEIN FOL1"/>
    <property type="match status" value="1"/>
</dbReference>
<evidence type="ECO:0000313" key="11">
    <source>
        <dbReference type="EMBL" id="RKE02184.1"/>
    </source>
</evidence>
<keyword evidence="6 9" id="KW-0479">Metal-binding</keyword>